<dbReference type="HOGENOM" id="CLU_1010924_0_0_7"/>
<reference evidence="1 2" key="1">
    <citation type="journal article" date="2013" name="Environ. Microbiol.">
        <title>Complete genome, catabolic sub-proteomes and key-metabolites of Desulfobacula toluolica Tol2, a marine, aromatic compound-degrading, sulfate-reducing bacterium.</title>
        <authorList>
            <person name="Wohlbrand L."/>
            <person name="Jacob J.H."/>
            <person name="Kube M."/>
            <person name="Mussmann M."/>
            <person name="Jarling R."/>
            <person name="Beck A."/>
            <person name="Amann R."/>
            <person name="Wilkes H."/>
            <person name="Reinhardt R."/>
            <person name="Rabus R."/>
        </authorList>
    </citation>
    <scope>NUCLEOTIDE SEQUENCE [LARGE SCALE GENOMIC DNA]</scope>
    <source>
        <strain evidence="2">DSM 7467 / Tol2</strain>
    </source>
</reference>
<name>K0NN48_DESTT</name>
<dbReference type="KEGG" id="dto:TOL2_C19560"/>
<dbReference type="EMBL" id="FO203503">
    <property type="protein sequence ID" value="CCK80117.1"/>
    <property type="molecule type" value="Genomic_DNA"/>
</dbReference>
<keyword evidence="2" id="KW-1185">Reference proteome</keyword>
<dbReference type="AlphaFoldDB" id="K0NN48"/>
<dbReference type="Proteomes" id="UP000007347">
    <property type="component" value="Chromosome"/>
</dbReference>
<protein>
    <submittedName>
        <fullName evidence="1">Conserved uncharacterized protein, associated with hyf-genes</fullName>
    </submittedName>
</protein>
<accession>K0NN48</accession>
<dbReference type="OrthoDB" id="9804721at2"/>
<gene>
    <name evidence="1" type="ordered locus">TOL2_C19560</name>
</gene>
<organism evidence="1 2">
    <name type="scientific">Desulfobacula toluolica (strain DSM 7467 / Tol2)</name>
    <dbReference type="NCBI Taxonomy" id="651182"/>
    <lineage>
        <taxon>Bacteria</taxon>
        <taxon>Pseudomonadati</taxon>
        <taxon>Thermodesulfobacteriota</taxon>
        <taxon>Desulfobacteria</taxon>
        <taxon>Desulfobacterales</taxon>
        <taxon>Desulfobacteraceae</taxon>
        <taxon>Desulfobacula</taxon>
    </lineage>
</organism>
<evidence type="ECO:0000313" key="1">
    <source>
        <dbReference type="EMBL" id="CCK80117.1"/>
    </source>
</evidence>
<dbReference type="Gene3D" id="3.40.50.12370">
    <property type="match status" value="1"/>
</dbReference>
<dbReference type="RefSeq" id="WP_014957450.1">
    <property type="nucleotide sequence ID" value="NC_018645.1"/>
</dbReference>
<dbReference type="STRING" id="651182.TOL2_C19560"/>
<sequence length="275" mass="31128">MNYKLLHIFRNTPFGRETFLQSLYFCKTINAFPVAYIPKSDKFLMYFSNDAVQVDLDHSYLTSPATARQHAEELFDEIKIKPMFYEPKNFTASSLPDISTSFDYLCCPRSVSDLSSKIGLGHIGPKVRRIIKHATFPILITSPVFKPWTSISVFFGGSKNAVNALKLGLKIAMASSLSLNIYTLLEKKNKAFYKDLIKKEGLDEPVSQLSNQWYFYKKSEFDTMLYNVPHNSLIVLGAYGHGIIKDILLGSKMEQIQSTVMNNLLVTGPYCSISI</sequence>
<evidence type="ECO:0000313" key="2">
    <source>
        <dbReference type="Proteomes" id="UP000007347"/>
    </source>
</evidence>
<proteinExistence type="predicted"/>